<dbReference type="InterPro" id="IPR051140">
    <property type="entry name" value="GATA_TF"/>
</dbReference>
<dbReference type="Gene3D" id="3.30.50.10">
    <property type="entry name" value="Erythroid Transcription Factor GATA-1, subunit A"/>
    <property type="match status" value="1"/>
</dbReference>
<dbReference type="Proteomes" id="UP001321760">
    <property type="component" value="Unassembled WGS sequence"/>
</dbReference>
<evidence type="ECO:0000256" key="5">
    <source>
        <dbReference type="SAM" id="MobiDB-lite"/>
    </source>
</evidence>
<dbReference type="AlphaFoldDB" id="A0AAV9GUJ7"/>
<proteinExistence type="predicted"/>
<reference evidence="7" key="1">
    <citation type="journal article" date="2023" name="Mol. Phylogenet. Evol.">
        <title>Genome-scale phylogeny and comparative genomics of the fungal order Sordariales.</title>
        <authorList>
            <person name="Hensen N."/>
            <person name="Bonometti L."/>
            <person name="Westerberg I."/>
            <person name="Brannstrom I.O."/>
            <person name="Guillou S."/>
            <person name="Cros-Aarteil S."/>
            <person name="Calhoun S."/>
            <person name="Haridas S."/>
            <person name="Kuo A."/>
            <person name="Mondo S."/>
            <person name="Pangilinan J."/>
            <person name="Riley R."/>
            <person name="LaButti K."/>
            <person name="Andreopoulos B."/>
            <person name="Lipzen A."/>
            <person name="Chen C."/>
            <person name="Yan M."/>
            <person name="Daum C."/>
            <person name="Ng V."/>
            <person name="Clum A."/>
            <person name="Steindorff A."/>
            <person name="Ohm R.A."/>
            <person name="Martin F."/>
            <person name="Silar P."/>
            <person name="Natvig D.O."/>
            <person name="Lalanne C."/>
            <person name="Gautier V."/>
            <person name="Ament-Velasquez S.L."/>
            <person name="Kruys A."/>
            <person name="Hutchinson M.I."/>
            <person name="Powell A.J."/>
            <person name="Barry K."/>
            <person name="Miller A.N."/>
            <person name="Grigoriev I.V."/>
            <person name="Debuchy R."/>
            <person name="Gladieux P."/>
            <person name="Hiltunen Thoren M."/>
            <person name="Johannesson H."/>
        </authorList>
    </citation>
    <scope>NUCLEOTIDE SEQUENCE</scope>
    <source>
        <strain evidence="7">PSN243</strain>
    </source>
</reference>
<evidence type="ECO:0000313" key="8">
    <source>
        <dbReference type="Proteomes" id="UP001321760"/>
    </source>
</evidence>
<dbReference type="SMART" id="SM00401">
    <property type="entry name" value="ZnF_GATA"/>
    <property type="match status" value="1"/>
</dbReference>
<dbReference type="CDD" id="cd00202">
    <property type="entry name" value="ZnF_GATA"/>
    <property type="match status" value="1"/>
</dbReference>
<dbReference type="Pfam" id="PF00320">
    <property type="entry name" value="GATA"/>
    <property type="match status" value="1"/>
</dbReference>
<keyword evidence="2 4" id="KW-0863">Zinc-finger</keyword>
<feature type="compositionally biased region" description="Basic residues" evidence="5">
    <location>
        <begin position="280"/>
        <end position="292"/>
    </location>
</feature>
<evidence type="ECO:0000259" key="6">
    <source>
        <dbReference type="PROSITE" id="PS50114"/>
    </source>
</evidence>
<evidence type="ECO:0000256" key="3">
    <source>
        <dbReference type="ARBA" id="ARBA00022833"/>
    </source>
</evidence>
<evidence type="ECO:0000256" key="1">
    <source>
        <dbReference type="ARBA" id="ARBA00022723"/>
    </source>
</evidence>
<accession>A0AAV9GUJ7</accession>
<keyword evidence="1" id="KW-0479">Metal-binding</keyword>
<comment type="caution">
    <text evidence="7">The sequence shown here is derived from an EMBL/GenBank/DDBJ whole genome shotgun (WGS) entry which is preliminary data.</text>
</comment>
<feature type="compositionally biased region" description="Pro residues" evidence="5">
    <location>
        <begin position="55"/>
        <end position="66"/>
    </location>
</feature>
<dbReference type="PROSITE" id="PS50114">
    <property type="entry name" value="GATA_ZN_FINGER_2"/>
    <property type="match status" value="1"/>
</dbReference>
<dbReference type="InterPro" id="IPR013088">
    <property type="entry name" value="Znf_NHR/GATA"/>
</dbReference>
<feature type="region of interest" description="Disordered" evidence="5">
    <location>
        <begin position="117"/>
        <end position="141"/>
    </location>
</feature>
<dbReference type="SUPFAM" id="SSF57716">
    <property type="entry name" value="Glucocorticoid receptor-like (DNA-binding domain)"/>
    <property type="match status" value="1"/>
</dbReference>
<dbReference type="EMBL" id="MU865929">
    <property type="protein sequence ID" value="KAK4451310.1"/>
    <property type="molecule type" value="Genomic_DNA"/>
</dbReference>
<dbReference type="InterPro" id="IPR000679">
    <property type="entry name" value="Znf_GATA"/>
</dbReference>
<dbReference type="GO" id="GO:0008270">
    <property type="term" value="F:zinc ion binding"/>
    <property type="evidence" value="ECO:0007669"/>
    <property type="project" value="UniProtKB-KW"/>
</dbReference>
<organism evidence="7 8">
    <name type="scientific">Podospora aff. communis PSN243</name>
    <dbReference type="NCBI Taxonomy" id="3040156"/>
    <lineage>
        <taxon>Eukaryota</taxon>
        <taxon>Fungi</taxon>
        <taxon>Dikarya</taxon>
        <taxon>Ascomycota</taxon>
        <taxon>Pezizomycotina</taxon>
        <taxon>Sordariomycetes</taxon>
        <taxon>Sordariomycetidae</taxon>
        <taxon>Sordariales</taxon>
        <taxon>Podosporaceae</taxon>
        <taxon>Podospora</taxon>
    </lineage>
</organism>
<feature type="region of interest" description="Disordered" evidence="5">
    <location>
        <begin position="1"/>
        <end position="78"/>
    </location>
</feature>
<name>A0AAV9GUJ7_9PEZI</name>
<sequence length="360" mass="37865">MYDICAGSPSPWDQPGAVALHGGAHAPTQRPRLPSFHEFTESLASDEEDSLSLPIPLPLPRLPASPPSSRNPFTSSKQHGAYPRLASFVPPRLDAVPGSPVGGAALPNAWYSNNNSTYSQLPCTKQEPTPPPGDTPPQQHQQHMNPIVVDERMCLQSNESIVPRSYAGAVKAIASASSILYDFGERLSEQCRREQGPDGATFACLPSPFEIHMMTRNVAAMRRSLGDIKIVVENATEEASSASVTGGGSMPGGAGVAGEEVNVLCVPSVARSTTTASGAVKKRKKRGGKTKKTLPAPNPAGKCYNCGSVESTEWRRGPEGLRTLCNPCGICYSKAPLPSENDVGGWAPAGVVGGSTEKLA</sequence>
<dbReference type="GO" id="GO:0006355">
    <property type="term" value="P:regulation of DNA-templated transcription"/>
    <property type="evidence" value="ECO:0007669"/>
    <property type="project" value="InterPro"/>
</dbReference>
<gene>
    <name evidence="7" type="ORF">QBC34DRAFT_493360</name>
</gene>
<keyword evidence="8" id="KW-1185">Reference proteome</keyword>
<dbReference type="GO" id="GO:0043565">
    <property type="term" value="F:sequence-specific DNA binding"/>
    <property type="evidence" value="ECO:0007669"/>
    <property type="project" value="InterPro"/>
</dbReference>
<dbReference type="PANTHER" id="PTHR45658">
    <property type="entry name" value="GATA TRANSCRIPTION FACTOR"/>
    <property type="match status" value="1"/>
</dbReference>
<evidence type="ECO:0000256" key="4">
    <source>
        <dbReference type="PROSITE-ProRule" id="PRU00094"/>
    </source>
</evidence>
<feature type="region of interest" description="Disordered" evidence="5">
    <location>
        <begin position="276"/>
        <end position="296"/>
    </location>
</feature>
<keyword evidence="3" id="KW-0862">Zinc</keyword>
<evidence type="ECO:0000313" key="7">
    <source>
        <dbReference type="EMBL" id="KAK4451310.1"/>
    </source>
</evidence>
<reference evidence="7" key="2">
    <citation type="submission" date="2023-05" db="EMBL/GenBank/DDBJ databases">
        <authorList>
            <consortium name="Lawrence Berkeley National Laboratory"/>
            <person name="Steindorff A."/>
            <person name="Hensen N."/>
            <person name="Bonometti L."/>
            <person name="Westerberg I."/>
            <person name="Brannstrom I.O."/>
            <person name="Guillou S."/>
            <person name="Cros-Aarteil S."/>
            <person name="Calhoun S."/>
            <person name="Haridas S."/>
            <person name="Kuo A."/>
            <person name="Mondo S."/>
            <person name="Pangilinan J."/>
            <person name="Riley R."/>
            <person name="Labutti K."/>
            <person name="Andreopoulos B."/>
            <person name="Lipzen A."/>
            <person name="Chen C."/>
            <person name="Yanf M."/>
            <person name="Daum C."/>
            <person name="Ng V."/>
            <person name="Clum A."/>
            <person name="Ohm R."/>
            <person name="Martin F."/>
            <person name="Silar P."/>
            <person name="Natvig D."/>
            <person name="Lalanne C."/>
            <person name="Gautier V."/>
            <person name="Ament-Velasquez S.L."/>
            <person name="Kruys A."/>
            <person name="Hutchinson M.I."/>
            <person name="Powell A.J."/>
            <person name="Barry K."/>
            <person name="Miller A.N."/>
            <person name="Grigoriev I.V."/>
            <person name="Debuchy R."/>
            <person name="Gladieux P."/>
            <person name="Thoren M.H."/>
            <person name="Johannesson H."/>
        </authorList>
    </citation>
    <scope>NUCLEOTIDE SEQUENCE</scope>
    <source>
        <strain evidence="7">PSN243</strain>
    </source>
</reference>
<evidence type="ECO:0000256" key="2">
    <source>
        <dbReference type="ARBA" id="ARBA00022771"/>
    </source>
</evidence>
<feature type="domain" description="GATA-type" evidence="6">
    <location>
        <begin position="297"/>
        <end position="330"/>
    </location>
</feature>
<protein>
    <recommendedName>
        <fullName evidence="6">GATA-type domain-containing protein</fullName>
    </recommendedName>
</protein>